<evidence type="ECO:0000256" key="1">
    <source>
        <dbReference type="ARBA" id="ARBA00011738"/>
    </source>
</evidence>
<organism evidence="3 4">
    <name type="scientific">Sinomonas cyclohexanicum</name>
    <name type="common">Corynebacterium cyclohexanicum</name>
    <dbReference type="NCBI Taxonomy" id="322009"/>
    <lineage>
        <taxon>Bacteria</taxon>
        <taxon>Bacillati</taxon>
        <taxon>Actinomycetota</taxon>
        <taxon>Actinomycetes</taxon>
        <taxon>Micrococcales</taxon>
        <taxon>Micrococcaceae</taxon>
        <taxon>Sinomonas</taxon>
    </lineage>
</organism>
<dbReference type="PANTHER" id="PTHR33178:SF10">
    <property type="entry name" value="STRESS-RESPONSE A_B BARREL DOMAIN-CONTAINING PROTEIN"/>
    <property type="match status" value="1"/>
</dbReference>
<gene>
    <name evidence="3" type="primary">chcX</name>
    <name evidence="3" type="ORF">SCMU_09930</name>
</gene>
<evidence type="ECO:0000313" key="4">
    <source>
        <dbReference type="Proteomes" id="UP001319861"/>
    </source>
</evidence>
<name>A0ABM7PSF2_SINCY</name>
<dbReference type="InterPro" id="IPR011008">
    <property type="entry name" value="Dimeric_a/b-barrel"/>
</dbReference>
<dbReference type="PROSITE" id="PS51502">
    <property type="entry name" value="S_R_A_B_BARREL"/>
    <property type="match status" value="1"/>
</dbReference>
<proteinExistence type="predicted"/>
<evidence type="ECO:0000313" key="3">
    <source>
        <dbReference type="EMBL" id="BCT75151.1"/>
    </source>
</evidence>
<feature type="domain" description="Stress-response A/B barrel" evidence="2">
    <location>
        <begin position="2"/>
        <end position="94"/>
    </location>
</feature>
<evidence type="ECO:0000259" key="2">
    <source>
        <dbReference type="PROSITE" id="PS51502"/>
    </source>
</evidence>
<accession>A0ABM7PSF2</accession>
<dbReference type="InterPro" id="IPR013097">
    <property type="entry name" value="Dabb"/>
</dbReference>
<dbReference type="EMBL" id="AP024525">
    <property type="protein sequence ID" value="BCT75151.1"/>
    <property type="molecule type" value="Genomic_DNA"/>
</dbReference>
<dbReference type="InterPro" id="IPR044662">
    <property type="entry name" value="HS1/DABB1-like"/>
</dbReference>
<dbReference type="PANTHER" id="PTHR33178">
    <property type="match status" value="1"/>
</dbReference>
<dbReference type="RefSeq" id="WP_229231921.1">
    <property type="nucleotide sequence ID" value="NZ_AP024525.1"/>
</dbReference>
<dbReference type="Pfam" id="PF07876">
    <property type="entry name" value="Dabb"/>
    <property type="match status" value="1"/>
</dbReference>
<dbReference type="Proteomes" id="UP001319861">
    <property type="component" value="Chromosome"/>
</dbReference>
<sequence>MIRHAVLFKFKPDFPADQREAWTSGLDRMRGNIPGLIALTHGPDAIRSERAFDYAIVADFESVADIEVYNTHPLHEPLKEYSFPNSEQILSVDFEIPKDTP</sequence>
<dbReference type="Gene3D" id="3.30.70.100">
    <property type="match status" value="1"/>
</dbReference>
<dbReference type="SMART" id="SM00886">
    <property type="entry name" value="Dabb"/>
    <property type="match status" value="1"/>
</dbReference>
<dbReference type="SUPFAM" id="SSF54909">
    <property type="entry name" value="Dimeric alpha+beta barrel"/>
    <property type="match status" value="1"/>
</dbReference>
<reference evidence="3 4" key="1">
    <citation type="journal article" date="2021" name="J. Biosci. Bioeng.">
        <title>Identification and characterization of a chc gene cluster responsible for the aromatization pathway of cyclohexanecarboxylate degradation in Sinomonas cyclohexanicum ATCC 51369.</title>
        <authorList>
            <person name="Yamamoto T."/>
            <person name="Hasegawa Y."/>
            <person name="Lau P.C.K."/>
            <person name="Iwaki H."/>
        </authorList>
    </citation>
    <scope>NUCLEOTIDE SEQUENCE [LARGE SCALE GENOMIC DNA]</scope>
    <source>
        <strain evidence="3 4">ATCC 51369</strain>
    </source>
</reference>
<protein>
    <recommendedName>
        <fullName evidence="2">Stress-response A/B barrel domain-containing protein</fullName>
    </recommendedName>
</protein>
<keyword evidence="4" id="KW-1185">Reference proteome</keyword>
<comment type="subunit">
    <text evidence="1">Homodimer.</text>
</comment>